<dbReference type="EMBL" id="CM017623">
    <property type="protein sequence ID" value="TYH86652.1"/>
    <property type="molecule type" value="Genomic_DNA"/>
</dbReference>
<keyword evidence="3" id="KW-1185">Reference proteome</keyword>
<feature type="transmembrane region" description="Helical" evidence="1">
    <location>
        <begin position="29"/>
        <end position="55"/>
    </location>
</feature>
<dbReference type="AlphaFoldDB" id="A0A5D2M5N2"/>
<organism evidence="2 3">
    <name type="scientific">Gossypium tomentosum</name>
    <name type="common">Hawaiian cotton</name>
    <name type="synonym">Gossypium sandvicense</name>
    <dbReference type="NCBI Taxonomy" id="34277"/>
    <lineage>
        <taxon>Eukaryota</taxon>
        <taxon>Viridiplantae</taxon>
        <taxon>Streptophyta</taxon>
        <taxon>Embryophyta</taxon>
        <taxon>Tracheophyta</taxon>
        <taxon>Spermatophyta</taxon>
        <taxon>Magnoliopsida</taxon>
        <taxon>eudicotyledons</taxon>
        <taxon>Gunneridae</taxon>
        <taxon>Pentapetalae</taxon>
        <taxon>rosids</taxon>
        <taxon>malvids</taxon>
        <taxon>Malvales</taxon>
        <taxon>Malvaceae</taxon>
        <taxon>Malvoideae</taxon>
        <taxon>Gossypium</taxon>
    </lineage>
</organism>
<accession>A0A5D2M5N2</accession>
<evidence type="ECO:0000313" key="3">
    <source>
        <dbReference type="Proteomes" id="UP000322667"/>
    </source>
</evidence>
<dbReference type="Proteomes" id="UP000322667">
    <property type="component" value="Chromosome D01"/>
</dbReference>
<evidence type="ECO:0000313" key="2">
    <source>
        <dbReference type="EMBL" id="TYH86652.1"/>
    </source>
</evidence>
<sequence>MCVKSFSPKKGPRNFNDQVLAFKAKLQDFYFLFFVFLLLFLLLLGLCCCCCFLLFMFAGYSRCWWWECQTVWASWGRGRACNAGGQTRLSGAHGHKAARVSVIF</sequence>
<protein>
    <submittedName>
        <fullName evidence="2">Uncharacterized protein</fullName>
    </submittedName>
</protein>
<name>A0A5D2M5N2_GOSTO</name>
<proteinExistence type="predicted"/>
<keyword evidence="1" id="KW-1133">Transmembrane helix</keyword>
<gene>
    <name evidence="2" type="ORF">ES332_D01G059600v1</name>
</gene>
<reference evidence="2 3" key="1">
    <citation type="submission" date="2019-07" db="EMBL/GenBank/DDBJ databases">
        <title>WGS assembly of Gossypium tomentosum.</title>
        <authorList>
            <person name="Chen Z.J."/>
            <person name="Sreedasyam A."/>
            <person name="Ando A."/>
            <person name="Song Q."/>
            <person name="De L."/>
            <person name="Hulse-Kemp A."/>
            <person name="Ding M."/>
            <person name="Ye W."/>
            <person name="Kirkbride R."/>
            <person name="Jenkins J."/>
            <person name="Plott C."/>
            <person name="Lovell J."/>
            <person name="Lin Y.-M."/>
            <person name="Vaughn R."/>
            <person name="Liu B."/>
            <person name="Li W."/>
            <person name="Simpson S."/>
            <person name="Scheffler B."/>
            <person name="Saski C."/>
            <person name="Grover C."/>
            <person name="Hu G."/>
            <person name="Conover J."/>
            <person name="Carlson J."/>
            <person name="Shu S."/>
            <person name="Boston L."/>
            <person name="Williams M."/>
            <person name="Peterson D."/>
            <person name="Mcgee K."/>
            <person name="Jones D."/>
            <person name="Wendel J."/>
            <person name="Stelly D."/>
            <person name="Grimwood J."/>
            <person name="Schmutz J."/>
        </authorList>
    </citation>
    <scope>NUCLEOTIDE SEQUENCE [LARGE SCALE GENOMIC DNA]</scope>
    <source>
        <strain evidence="2">7179.01</strain>
    </source>
</reference>
<keyword evidence="1" id="KW-0472">Membrane</keyword>
<evidence type="ECO:0000256" key="1">
    <source>
        <dbReference type="SAM" id="Phobius"/>
    </source>
</evidence>
<keyword evidence="1" id="KW-0812">Transmembrane</keyword>